<comment type="similarity">
    <text evidence="2 9">Belongs to the SPCS3 family.</text>
</comment>
<dbReference type="Proteomes" id="UP001342314">
    <property type="component" value="Unassembled WGS sequence"/>
</dbReference>
<reference evidence="10 11" key="1">
    <citation type="submission" date="2021-12" db="EMBL/GenBank/DDBJ databases">
        <title>High titer production of polyol ester of fatty acids by Rhodotorula paludigena BS15 towards product separation-free biomass refinery.</title>
        <authorList>
            <person name="Mano J."/>
            <person name="Ono H."/>
            <person name="Tanaka T."/>
            <person name="Naito K."/>
            <person name="Sushida H."/>
            <person name="Ike M."/>
            <person name="Tokuyasu K."/>
            <person name="Kitaoka M."/>
        </authorList>
    </citation>
    <scope>NUCLEOTIDE SEQUENCE [LARGE SCALE GENOMIC DNA]</scope>
    <source>
        <strain evidence="10 11">BS15</strain>
    </source>
</reference>
<evidence type="ECO:0000313" key="11">
    <source>
        <dbReference type="Proteomes" id="UP001342314"/>
    </source>
</evidence>
<evidence type="ECO:0000256" key="8">
    <source>
        <dbReference type="ARBA" id="ARBA00045670"/>
    </source>
</evidence>
<evidence type="ECO:0000256" key="5">
    <source>
        <dbReference type="ARBA" id="ARBA00022968"/>
    </source>
</evidence>
<keyword evidence="5" id="KW-0735">Signal-anchor</keyword>
<dbReference type="Pfam" id="PF04573">
    <property type="entry name" value="SPC22"/>
    <property type="match status" value="1"/>
</dbReference>
<comment type="caution">
    <text evidence="10">The sequence shown here is derived from an EMBL/GenBank/DDBJ whole genome shotgun (WGS) entry which is preliminary data.</text>
</comment>
<evidence type="ECO:0000256" key="4">
    <source>
        <dbReference type="ARBA" id="ARBA00022824"/>
    </source>
</evidence>
<dbReference type="GO" id="GO:0006465">
    <property type="term" value="P:signal peptide processing"/>
    <property type="evidence" value="ECO:0007669"/>
    <property type="project" value="UniProtKB-UniRule"/>
</dbReference>
<protein>
    <recommendedName>
        <fullName evidence="9">Signal peptidase subunit 3</fullName>
    </recommendedName>
</protein>
<dbReference type="PANTHER" id="PTHR12804">
    <property type="entry name" value="MICROSOMAL SIGNAL PEPTIDASE 23 KD SUBUNIT SPC22/23"/>
    <property type="match status" value="1"/>
</dbReference>
<dbReference type="PANTHER" id="PTHR12804:SF0">
    <property type="entry name" value="SIGNAL PEPTIDASE COMPLEX SUBUNIT 3"/>
    <property type="match status" value="1"/>
</dbReference>
<evidence type="ECO:0000313" key="10">
    <source>
        <dbReference type="EMBL" id="GJN93774.1"/>
    </source>
</evidence>
<keyword evidence="7 9" id="KW-0472">Membrane</keyword>
<evidence type="ECO:0000256" key="6">
    <source>
        <dbReference type="ARBA" id="ARBA00022989"/>
    </source>
</evidence>
<organism evidence="10 11">
    <name type="scientific">Rhodotorula paludigena</name>
    <dbReference type="NCBI Taxonomy" id="86838"/>
    <lineage>
        <taxon>Eukaryota</taxon>
        <taxon>Fungi</taxon>
        <taxon>Dikarya</taxon>
        <taxon>Basidiomycota</taxon>
        <taxon>Pucciniomycotina</taxon>
        <taxon>Microbotryomycetes</taxon>
        <taxon>Sporidiobolales</taxon>
        <taxon>Sporidiobolaceae</taxon>
        <taxon>Rhodotorula</taxon>
    </lineage>
</organism>
<dbReference type="GO" id="GO:0005787">
    <property type="term" value="C:signal peptidase complex"/>
    <property type="evidence" value="ECO:0007669"/>
    <property type="project" value="UniProtKB-UniRule"/>
</dbReference>
<keyword evidence="4 9" id="KW-0256">Endoplasmic reticulum</keyword>
<comment type="subcellular location">
    <subcellularLocation>
        <location evidence="1">Endoplasmic reticulum membrane</location>
        <topology evidence="1">Single-pass type II membrane protein</topology>
    </subcellularLocation>
</comment>
<dbReference type="InterPro" id="IPR007653">
    <property type="entry name" value="SPC3"/>
</dbReference>
<name>A0AAV5GTC7_9BASI</name>
<evidence type="ECO:0000256" key="2">
    <source>
        <dbReference type="ARBA" id="ARBA00009289"/>
    </source>
</evidence>
<evidence type="ECO:0000256" key="3">
    <source>
        <dbReference type="ARBA" id="ARBA00022692"/>
    </source>
</evidence>
<keyword evidence="3" id="KW-0812">Transmembrane</keyword>
<dbReference type="PIRSF" id="PIRSF016089">
    <property type="entry name" value="SPC22"/>
    <property type="match status" value="1"/>
</dbReference>
<evidence type="ECO:0000256" key="7">
    <source>
        <dbReference type="ARBA" id="ARBA00023136"/>
    </source>
</evidence>
<evidence type="ECO:0000256" key="1">
    <source>
        <dbReference type="ARBA" id="ARBA00004648"/>
    </source>
</evidence>
<proteinExistence type="inferred from homology"/>
<dbReference type="AlphaFoldDB" id="A0AAV5GTC7"/>
<sequence>MHSTWQRLSNTFALATSVVLALVAAISATTFLLPAKLDPASLAVSHLNVVLGRPQYERYAKEREYAFVKFDLQADLSPLFHWNTKQLFVYLVADYHSDPYPANSVVVWDRIVRSPRHAKLNVQDGKQKYEFKEITNSFRNTSATFSLHYQVQPYVGALTGGEVVRTEPVAFPPVRTRSQ</sequence>
<keyword evidence="6" id="KW-1133">Transmembrane helix</keyword>
<keyword evidence="11" id="KW-1185">Reference proteome</keyword>
<dbReference type="GO" id="GO:0045047">
    <property type="term" value="P:protein targeting to ER"/>
    <property type="evidence" value="ECO:0007669"/>
    <property type="project" value="TreeGrafter"/>
</dbReference>
<dbReference type="EMBL" id="BQKY01000015">
    <property type="protein sequence ID" value="GJN93774.1"/>
    <property type="molecule type" value="Genomic_DNA"/>
</dbReference>
<comment type="function">
    <text evidence="8">Essential component of the signal peptidase complex (SPC) which catalyzes the cleavage of N-terminal signal sequences from nascent proteins as they are translocated into the lumen of the endoplasmic reticulum. Essential for the SPC catalytic activity, possibly by stabilizing and positioning the active center of the complex close to the lumenal surface. Essential for viability.</text>
</comment>
<evidence type="ECO:0000256" key="9">
    <source>
        <dbReference type="PIRNR" id="PIRNR016089"/>
    </source>
</evidence>
<accession>A0AAV5GTC7</accession>
<gene>
    <name evidence="10" type="ORF">Rhopal_006832-T1</name>
</gene>